<dbReference type="Gene3D" id="1.20.1250.20">
    <property type="entry name" value="MFS general substrate transporter like domains"/>
    <property type="match status" value="2"/>
</dbReference>
<feature type="transmembrane region" description="Helical" evidence="7">
    <location>
        <begin position="21"/>
        <end position="43"/>
    </location>
</feature>
<feature type="transmembrane region" description="Helical" evidence="7">
    <location>
        <begin position="282"/>
        <end position="301"/>
    </location>
</feature>
<proteinExistence type="predicted"/>
<feature type="compositionally biased region" description="Low complexity" evidence="6">
    <location>
        <begin position="394"/>
        <end position="406"/>
    </location>
</feature>
<gene>
    <name evidence="9" type="ORF">CKO13_05425</name>
</gene>
<evidence type="ECO:0000259" key="8">
    <source>
        <dbReference type="PROSITE" id="PS50850"/>
    </source>
</evidence>
<dbReference type="PROSITE" id="PS50850">
    <property type="entry name" value="MFS"/>
    <property type="match status" value="1"/>
</dbReference>
<protein>
    <submittedName>
        <fullName evidence="9">MFS transporter</fullName>
    </submittedName>
</protein>
<dbReference type="InterPro" id="IPR020846">
    <property type="entry name" value="MFS_dom"/>
</dbReference>
<evidence type="ECO:0000313" key="9">
    <source>
        <dbReference type="EMBL" id="MBK1726468.1"/>
    </source>
</evidence>
<dbReference type="InterPro" id="IPR011701">
    <property type="entry name" value="MFS"/>
</dbReference>
<feature type="transmembrane region" description="Helical" evidence="7">
    <location>
        <begin position="81"/>
        <end position="102"/>
    </location>
</feature>
<organism evidence="9 10">
    <name type="scientific">Halorhodospira neutriphila</name>
    <dbReference type="NCBI Taxonomy" id="168379"/>
    <lineage>
        <taxon>Bacteria</taxon>
        <taxon>Pseudomonadati</taxon>
        <taxon>Pseudomonadota</taxon>
        <taxon>Gammaproteobacteria</taxon>
        <taxon>Chromatiales</taxon>
        <taxon>Ectothiorhodospiraceae</taxon>
        <taxon>Halorhodospira</taxon>
    </lineage>
</organism>
<feature type="transmembrane region" description="Helical" evidence="7">
    <location>
        <begin position="173"/>
        <end position="197"/>
    </location>
</feature>
<keyword evidence="10" id="KW-1185">Reference proteome</keyword>
<dbReference type="PANTHER" id="PTHR43124:SF10">
    <property type="entry name" value="PURINE EFFLUX PUMP PBUE"/>
    <property type="match status" value="1"/>
</dbReference>
<evidence type="ECO:0000256" key="7">
    <source>
        <dbReference type="SAM" id="Phobius"/>
    </source>
</evidence>
<evidence type="ECO:0000256" key="5">
    <source>
        <dbReference type="ARBA" id="ARBA00023136"/>
    </source>
</evidence>
<accession>A0ABS1E407</accession>
<dbReference type="RefSeq" id="WP_200257659.1">
    <property type="nucleotide sequence ID" value="NZ_NRSH01000044.1"/>
</dbReference>
<dbReference type="Proteomes" id="UP000738126">
    <property type="component" value="Unassembled WGS sequence"/>
</dbReference>
<evidence type="ECO:0000256" key="1">
    <source>
        <dbReference type="ARBA" id="ARBA00004651"/>
    </source>
</evidence>
<reference evidence="9 10" key="1">
    <citation type="journal article" date="2020" name="Microorganisms">
        <title>Osmotic Adaptation and Compatible Solute Biosynthesis of Phototrophic Bacteria as Revealed from Genome Analyses.</title>
        <authorList>
            <person name="Imhoff J.F."/>
            <person name="Rahn T."/>
            <person name="Kunzel S."/>
            <person name="Keller A."/>
            <person name="Neulinger S.C."/>
        </authorList>
    </citation>
    <scope>NUCLEOTIDE SEQUENCE [LARGE SCALE GENOMIC DNA]</scope>
    <source>
        <strain evidence="9 10">DSM 15116</strain>
    </source>
</reference>
<feature type="transmembrane region" description="Helical" evidence="7">
    <location>
        <begin position="256"/>
        <end position="275"/>
    </location>
</feature>
<feature type="transmembrane region" description="Helical" evidence="7">
    <location>
        <begin position="340"/>
        <end position="363"/>
    </location>
</feature>
<dbReference type="SUPFAM" id="SSF103473">
    <property type="entry name" value="MFS general substrate transporter"/>
    <property type="match status" value="1"/>
</dbReference>
<keyword evidence="2" id="KW-1003">Cell membrane</keyword>
<dbReference type="Pfam" id="PF07690">
    <property type="entry name" value="MFS_1"/>
    <property type="match status" value="1"/>
</dbReference>
<feature type="transmembrane region" description="Helical" evidence="7">
    <location>
        <begin position="144"/>
        <end position="167"/>
    </location>
</feature>
<feature type="region of interest" description="Disordered" evidence="6">
    <location>
        <begin position="394"/>
        <end position="416"/>
    </location>
</feature>
<keyword evidence="5 7" id="KW-0472">Membrane</keyword>
<feature type="domain" description="Major facilitator superfamily (MFS) profile" evidence="8">
    <location>
        <begin position="16"/>
        <end position="395"/>
    </location>
</feature>
<comment type="caution">
    <text evidence="9">The sequence shown here is derived from an EMBL/GenBank/DDBJ whole genome shotgun (WGS) entry which is preliminary data.</text>
</comment>
<evidence type="ECO:0000256" key="4">
    <source>
        <dbReference type="ARBA" id="ARBA00022989"/>
    </source>
</evidence>
<dbReference type="InterPro" id="IPR050189">
    <property type="entry name" value="MFS_Efflux_Transporters"/>
</dbReference>
<evidence type="ECO:0000256" key="3">
    <source>
        <dbReference type="ARBA" id="ARBA00022692"/>
    </source>
</evidence>
<dbReference type="PANTHER" id="PTHR43124">
    <property type="entry name" value="PURINE EFFLUX PUMP PBUE"/>
    <property type="match status" value="1"/>
</dbReference>
<feature type="transmembrane region" description="Helical" evidence="7">
    <location>
        <begin position="307"/>
        <end position="328"/>
    </location>
</feature>
<evidence type="ECO:0000256" key="6">
    <source>
        <dbReference type="SAM" id="MobiDB-lite"/>
    </source>
</evidence>
<feature type="transmembrane region" description="Helical" evidence="7">
    <location>
        <begin position="369"/>
        <end position="390"/>
    </location>
</feature>
<feature type="transmembrane region" description="Helical" evidence="7">
    <location>
        <begin position="218"/>
        <end position="236"/>
    </location>
</feature>
<evidence type="ECO:0000313" key="10">
    <source>
        <dbReference type="Proteomes" id="UP000738126"/>
    </source>
</evidence>
<keyword evidence="4 7" id="KW-1133">Transmembrane helix</keyword>
<comment type="subcellular location">
    <subcellularLocation>
        <location evidence="1">Cell membrane</location>
        <topology evidence="1">Multi-pass membrane protein</topology>
    </subcellularLocation>
</comment>
<keyword evidence="3 7" id="KW-0812">Transmembrane</keyword>
<feature type="transmembrane region" description="Helical" evidence="7">
    <location>
        <begin position="108"/>
        <end position="132"/>
    </location>
</feature>
<dbReference type="EMBL" id="NRSH01000044">
    <property type="protein sequence ID" value="MBK1726468.1"/>
    <property type="molecule type" value="Genomic_DNA"/>
</dbReference>
<evidence type="ECO:0000256" key="2">
    <source>
        <dbReference type="ARBA" id="ARBA00022475"/>
    </source>
</evidence>
<sequence>MPFRSSSSQSAQPISATTYAALGAGLIAVAYGLARFAFGLFVPPIREELGLSAEVMGFIGAQPFISFVFASLFASAVAERLGARAATVLSGAFAVAGLTLISQAEGPLVLGAGVFACGLCTGTMMPALNTGLHAAVRPTLHGRVNAVMNAGTSLGVALAVPAVLLLAGAWREAYAAFALLAALGAAAAWALLPASAAADREAPATPPARLPAQQRRRVIELCLFSAAMGGVSSAYWVFAPDLVVALGGLEPHLSGWLWLAVGVAGLAGAAAGDWADRHGAGVTQAVALATLAAGLLLLIAAPSQLMLAIASAALFGVAYMTLTAVYLISGIRLLPHRPSLGAVLPFLAIAVGQAIGSPLAGWAVERFGYTGAFAAFAGLGLAAAACWPLFPSSGPAAQAASAAGPSEPDPPRRGDG</sequence>
<feature type="transmembrane region" description="Helical" evidence="7">
    <location>
        <begin position="55"/>
        <end position="74"/>
    </location>
</feature>
<dbReference type="InterPro" id="IPR036259">
    <property type="entry name" value="MFS_trans_sf"/>
</dbReference>
<name>A0ABS1E407_9GAMM</name>